<evidence type="ECO:0000259" key="2">
    <source>
        <dbReference type="PROSITE" id="PS50263"/>
    </source>
</evidence>
<dbReference type="InterPro" id="IPR036526">
    <property type="entry name" value="C-N_Hydrolase_sf"/>
</dbReference>
<dbReference type="PROSITE" id="PS50263">
    <property type="entry name" value="CN_HYDROLASE"/>
    <property type="match status" value="1"/>
</dbReference>
<dbReference type="GO" id="GO:0033388">
    <property type="term" value="P:putrescine biosynthetic process from arginine"/>
    <property type="evidence" value="ECO:0007669"/>
    <property type="project" value="TreeGrafter"/>
</dbReference>
<dbReference type="AlphaFoldDB" id="A0A6J7XXG7"/>
<feature type="domain" description="CN hydrolase" evidence="2">
    <location>
        <begin position="2"/>
        <end position="247"/>
    </location>
</feature>
<gene>
    <name evidence="3" type="ORF">UFOPK3181_00840</name>
    <name evidence="4" type="ORF">UFOPK3520_00729</name>
</gene>
<reference evidence="4" key="1">
    <citation type="submission" date="2020-05" db="EMBL/GenBank/DDBJ databases">
        <authorList>
            <person name="Chiriac C."/>
            <person name="Salcher M."/>
            <person name="Ghai R."/>
            <person name="Kavagutti S V."/>
        </authorList>
    </citation>
    <scope>NUCLEOTIDE SEQUENCE</scope>
</reference>
<sequence length="274" mass="30044">MVRIAVCQLRLDIENPAMCCEAATDALRSAIDGGAHIIVLPELSNSGYNFASKEEVAERSVRLNSSLIADWKMIAKESDVVIIAGLAIDDENELWNGSVVIDKNGLLGWYAKVHLFGDEPKYFKAGSKQPLVVNTHYGRIATMVCYDIEFTEWVRLTMLQGAQILALPTNWPELGQVIPATPLEVVRVQAAASQNKIVVAAADRCGDERGLSWVGASVITDFDGLIKTMADIAIQDATQILYADIELPTDTAITEKNDIRKDRRPDLYSGLLNP</sequence>
<dbReference type="EMBL" id="CAFBSF010000047">
    <property type="protein sequence ID" value="CAB5240567.1"/>
    <property type="molecule type" value="Genomic_DNA"/>
</dbReference>
<dbReference type="Gene3D" id="3.60.110.10">
    <property type="entry name" value="Carbon-nitrogen hydrolase"/>
    <property type="match status" value="1"/>
</dbReference>
<evidence type="ECO:0000256" key="1">
    <source>
        <dbReference type="ARBA" id="ARBA00022801"/>
    </source>
</evidence>
<dbReference type="Pfam" id="PF00795">
    <property type="entry name" value="CN_hydrolase"/>
    <property type="match status" value="1"/>
</dbReference>
<protein>
    <submittedName>
        <fullName evidence="4">Unannotated protein</fullName>
    </submittedName>
</protein>
<name>A0A6J7XXG7_9ZZZZ</name>
<dbReference type="PANTHER" id="PTHR43674">
    <property type="entry name" value="NITRILASE C965.09-RELATED"/>
    <property type="match status" value="1"/>
</dbReference>
<keyword evidence="1" id="KW-0378">Hydrolase</keyword>
<dbReference type="SUPFAM" id="SSF56317">
    <property type="entry name" value="Carbon-nitrogen hydrolase"/>
    <property type="match status" value="1"/>
</dbReference>
<accession>A0A6J7XXG7</accession>
<dbReference type="InterPro" id="IPR003010">
    <property type="entry name" value="C-N_Hydrolase"/>
</dbReference>
<organism evidence="4">
    <name type="scientific">freshwater metagenome</name>
    <dbReference type="NCBI Taxonomy" id="449393"/>
    <lineage>
        <taxon>unclassified sequences</taxon>
        <taxon>metagenomes</taxon>
        <taxon>ecological metagenomes</taxon>
    </lineage>
</organism>
<dbReference type="GO" id="GO:0050126">
    <property type="term" value="F:N-carbamoylputrescine amidase activity"/>
    <property type="evidence" value="ECO:0007669"/>
    <property type="project" value="TreeGrafter"/>
</dbReference>
<proteinExistence type="predicted"/>
<evidence type="ECO:0000313" key="4">
    <source>
        <dbReference type="EMBL" id="CAB5240567.1"/>
    </source>
</evidence>
<dbReference type="EMBL" id="CAFABG010000062">
    <property type="protein sequence ID" value="CAB4830049.1"/>
    <property type="molecule type" value="Genomic_DNA"/>
</dbReference>
<dbReference type="PANTHER" id="PTHR43674:SF2">
    <property type="entry name" value="BETA-UREIDOPROPIONASE"/>
    <property type="match status" value="1"/>
</dbReference>
<dbReference type="InterPro" id="IPR050345">
    <property type="entry name" value="Aliph_Amidase/BUP"/>
</dbReference>
<evidence type="ECO:0000313" key="3">
    <source>
        <dbReference type="EMBL" id="CAB4830049.1"/>
    </source>
</evidence>